<dbReference type="AlphaFoldDB" id="A0A495BIW3"/>
<dbReference type="PANTHER" id="PTHR37805">
    <property type="entry name" value="CYTOPLASMIC PROTEIN-RELATED"/>
    <property type="match status" value="1"/>
</dbReference>
<evidence type="ECO:0000313" key="1">
    <source>
        <dbReference type="EMBL" id="RKQ60275.1"/>
    </source>
</evidence>
<dbReference type="InterPro" id="IPR009921">
    <property type="entry name" value="YehS-like"/>
</dbReference>
<proteinExistence type="predicted"/>
<dbReference type="Pfam" id="PF07308">
    <property type="entry name" value="DUF1456"/>
    <property type="match status" value="2"/>
</dbReference>
<accession>A0A495BIW3</accession>
<dbReference type="Proteomes" id="UP000279384">
    <property type="component" value="Unassembled WGS sequence"/>
</dbReference>
<dbReference type="RefSeq" id="WP_120810358.1">
    <property type="nucleotide sequence ID" value="NZ_JAQQKZ010000002.1"/>
</dbReference>
<protein>
    <submittedName>
        <fullName evidence="1">Uncharacterized protein YehS (DUF1456 family)</fullName>
    </submittedName>
</protein>
<evidence type="ECO:0000313" key="2">
    <source>
        <dbReference type="Proteomes" id="UP000279384"/>
    </source>
</evidence>
<comment type="caution">
    <text evidence="1">The sequence shown here is derived from an EMBL/GenBank/DDBJ whole genome shotgun (WGS) entry which is preliminary data.</text>
</comment>
<sequence>MINNDILRSVRFIIDCPDNRMLAILRHVEPLADDDFAPLLKKDDDPAFRQCSDELLGAFLDGLIIERRGRRDGAPAPAPLLRLNNNEILKKLRIAFDLKQEDIEALMARSDFKVSSSEISALFRKADHKHFRPCGDQFLRYLLKGLALRERPDDAASGKA</sequence>
<organism evidence="1 2">
    <name type="scientific">Vogesella indigofera</name>
    <name type="common">Pseudomonas indigofera</name>
    <dbReference type="NCBI Taxonomy" id="45465"/>
    <lineage>
        <taxon>Bacteria</taxon>
        <taxon>Pseudomonadati</taxon>
        <taxon>Pseudomonadota</taxon>
        <taxon>Betaproteobacteria</taxon>
        <taxon>Neisseriales</taxon>
        <taxon>Chromobacteriaceae</taxon>
        <taxon>Vogesella</taxon>
    </lineage>
</organism>
<reference evidence="1 2" key="1">
    <citation type="submission" date="2018-10" db="EMBL/GenBank/DDBJ databases">
        <title>Genomic Encyclopedia of Type Strains, Phase IV (KMG-IV): sequencing the most valuable type-strain genomes for metagenomic binning, comparative biology and taxonomic classification.</title>
        <authorList>
            <person name="Goeker M."/>
        </authorList>
    </citation>
    <scope>NUCLEOTIDE SEQUENCE [LARGE SCALE GENOMIC DNA]</scope>
    <source>
        <strain evidence="1 2">DSM 3303</strain>
    </source>
</reference>
<dbReference type="PANTHER" id="PTHR37805:SF1">
    <property type="entry name" value="CYTOPLASMIC PROTEIN"/>
    <property type="match status" value="1"/>
</dbReference>
<name>A0A495BIW3_VOGIN</name>
<dbReference type="EMBL" id="RBID01000013">
    <property type="protein sequence ID" value="RKQ60275.1"/>
    <property type="molecule type" value="Genomic_DNA"/>
</dbReference>
<gene>
    <name evidence="1" type="ORF">C8E02_1619</name>
</gene>